<dbReference type="OrthoDB" id="3214103at2759"/>
<keyword evidence="1" id="KW-0812">Transmembrane</keyword>
<organism evidence="2 3">
    <name type="scientific">Lentinus brumalis</name>
    <dbReference type="NCBI Taxonomy" id="2498619"/>
    <lineage>
        <taxon>Eukaryota</taxon>
        <taxon>Fungi</taxon>
        <taxon>Dikarya</taxon>
        <taxon>Basidiomycota</taxon>
        <taxon>Agaricomycotina</taxon>
        <taxon>Agaricomycetes</taxon>
        <taxon>Polyporales</taxon>
        <taxon>Polyporaceae</taxon>
        <taxon>Lentinus</taxon>
    </lineage>
</organism>
<feature type="transmembrane region" description="Helical" evidence="1">
    <location>
        <begin position="165"/>
        <end position="188"/>
    </location>
</feature>
<feature type="transmembrane region" description="Helical" evidence="1">
    <location>
        <begin position="54"/>
        <end position="76"/>
    </location>
</feature>
<feature type="transmembrane region" description="Helical" evidence="1">
    <location>
        <begin position="344"/>
        <end position="367"/>
    </location>
</feature>
<feature type="transmembrane region" description="Helical" evidence="1">
    <location>
        <begin position="88"/>
        <end position="111"/>
    </location>
</feature>
<keyword evidence="1" id="KW-0472">Membrane</keyword>
<evidence type="ECO:0000256" key="1">
    <source>
        <dbReference type="SAM" id="Phobius"/>
    </source>
</evidence>
<feature type="transmembrane region" description="Helical" evidence="1">
    <location>
        <begin position="256"/>
        <end position="281"/>
    </location>
</feature>
<gene>
    <name evidence="2" type="ORF">OH76DRAFT_144034</name>
</gene>
<evidence type="ECO:0000313" key="2">
    <source>
        <dbReference type="EMBL" id="RDX42086.1"/>
    </source>
</evidence>
<dbReference type="AlphaFoldDB" id="A0A371CP80"/>
<feature type="transmembrane region" description="Helical" evidence="1">
    <location>
        <begin position="200"/>
        <end position="218"/>
    </location>
</feature>
<proteinExistence type="predicted"/>
<feature type="transmembrane region" description="Helical" evidence="1">
    <location>
        <begin position="302"/>
        <end position="324"/>
    </location>
</feature>
<reference evidence="2 3" key="1">
    <citation type="journal article" date="2018" name="Biotechnol. Biofuels">
        <title>Integrative visual omics of the white-rot fungus Polyporus brumalis exposes the biotechnological potential of its oxidative enzymes for delignifying raw plant biomass.</title>
        <authorList>
            <person name="Miyauchi S."/>
            <person name="Rancon A."/>
            <person name="Drula E."/>
            <person name="Hage H."/>
            <person name="Chaduli D."/>
            <person name="Favel A."/>
            <person name="Grisel S."/>
            <person name="Henrissat B."/>
            <person name="Herpoel-Gimbert I."/>
            <person name="Ruiz-Duenas F.J."/>
            <person name="Chevret D."/>
            <person name="Hainaut M."/>
            <person name="Lin J."/>
            <person name="Wang M."/>
            <person name="Pangilinan J."/>
            <person name="Lipzen A."/>
            <person name="Lesage-Meessen L."/>
            <person name="Navarro D."/>
            <person name="Riley R."/>
            <person name="Grigoriev I.V."/>
            <person name="Zhou S."/>
            <person name="Raouche S."/>
            <person name="Rosso M.N."/>
        </authorList>
    </citation>
    <scope>NUCLEOTIDE SEQUENCE [LARGE SCALE GENOMIC DNA]</scope>
    <source>
        <strain evidence="2 3">BRFM 1820</strain>
    </source>
</reference>
<dbReference type="EMBL" id="KZ857493">
    <property type="protein sequence ID" value="RDX42086.1"/>
    <property type="molecule type" value="Genomic_DNA"/>
</dbReference>
<accession>A0A371CP80</accession>
<name>A0A371CP80_9APHY</name>
<dbReference type="Proteomes" id="UP000256964">
    <property type="component" value="Unassembled WGS sequence"/>
</dbReference>
<keyword evidence="3" id="KW-1185">Reference proteome</keyword>
<keyword evidence="1" id="KW-1133">Transmembrane helix</keyword>
<protein>
    <submittedName>
        <fullName evidence="2">Uncharacterized protein</fullName>
    </submittedName>
</protein>
<evidence type="ECO:0000313" key="3">
    <source>
        <dbReference type="Proteomes" id="UP000256964"/>
    </source>
</evidence>
<sequence length="432" mass="46308">MNIGSLLASRNATPANISEAALKNLSEILVVHQAQVALALVLQESYVKQSLVNVTLSSLSSGSFTVLAAVAAYVLCSRGIKRKAVASMLIAVIVMWMSALAYWIAILLAAAETYSALHDLASQNVDQAGTVLRCALDLRVDAAAARTDCQQEQVTTLLYSSLKTYNIHDCIGTTALTVNVVIGDSIVWWRAWVLWPDNRVVRSICAIVIMLTTLTGVLDTKDACRMQAAAAGNTIPAPQLGLGSVATRGTMFSGDAWGIAAGLSSFLTNAIATSLIAYRAWEHRRVVMSYLRGQSRRTQVERTLALLVESGLLYCALWLTIVVYELSSMSLVPADSVFANRFYYVMEGCAVALIGMYPTLVIIMCAVDKSRYEKASDDDGARNVSIVFAGGPSSRPRGTLSELVSATSAYVADEDIVLPPGNMTVEMNGLVS</sequence>